<dbReference type="AlphaFoldDB" id="A0A316AML1"/>
<keyword evidence="1 2" id="KW-0597">Phosphoprotein</keyword>
<dbReference type="PANTHER" id="PTHR44591:SF3">
    <property type="entry name" value="RESPONSE REGULATORY DOMAIN-CONTAINING PROTEIN"/>
    <property type="match status" value="1"/>
</dbReference>
<dbReference type="Pfam" id="PF00072">
    <property type="entry name" value="Response_reg"/>
    <property type="match status" value="1"/>
</dbReference>
<name>A0A316AML1_9BACT</name>
<comment type="caution">
    <text evidence="4">The sequence shown here is derived from an EMBL/GenBank/DDBJ whole genome shotgun (WGS) entry which is preliminary data.</text>
</comment>
<dbReference type="InterPro" id="IPR001789">
    <property type="entry name" value="Sig_transdc_resp-reg_receiver"/>
</dbReference>
<dbReference type="RefSeq" id="WP_109673709.1">
    <property type="nucleotide sequence ID" value="NZ_QGDT01000003.1"/>
</dbReference>
<dbReference type="PROSITE" id="PS50110">
    <property type="entry name" value="RESPONSE_REGULATORY"/>
    <property type="match status" value="1"/>
</dbReference>
<evidence type="ECO:0000313" key="5">
    <source>
        <dbReference type="Proteomes" id="UP000245880"/>
    </source>
</evidence>
<feature type="domain" description="Response regulatory" evidence="3">
    <location>
        <begin position="8"/>
        <end position="124"/>
    </location>
</feature>
<accession>A0A316AML1</accession>
<proteinExistence type="predicted"/>
<protein>
    <submittedName>
        <fullName evidence="4">Response regulator receiver domain-containing protein</fullName>
    </submittedName>
</protein>
<evidence type="ECO:0000256" key="2">
    <source>
        <dbReference type="PROSITE-ProRule" id="PRU00169"/>
    </source>
</evidence>
<dbReference type="OrthoDB" id="9789181at2"/>
<dbReference type="InterPro" id="IPR011006">
    <property type="entry name" value="CheY-like_superfamily"/>
</dbReference>
<evidence type="ECO:0000259" key="3">
    <source>
        <dbReference type="PROSITE" id="PS50110"/>
    </source>
</evidence>
<dbReference type="PANTHER" id="PTHR44591">
    <property type="entry name" value="STRESS RESPONSE REGULATOR PROTEIN 1"/>
    <property type="match status" value="1"/>
</dbReference>
<reference evidence="4 5" key="1">
    <citation type="submission" date="2018-03" db="EMBL/GenBank/DDBJ databases">
        <title>Genomic Encyclopedia of Archaeal and Bacterial Type Strains, Phase II (KMG-II): from individual species to whole genera.</title>
        <authorList>
            <person name="Goeker M."/>
        </authorList>
    </citation>
    <scope>NUCLEOTIDE SEQUENCE [LARGE SCALE GENOMIC DNA]</scope>
    <source>
        <strain evidence="4 5">DSM 100346</strain>
    </source>
</reference>
<organism evidence="4 5">
    <name type="scientific">Dyadobacter jejuensis</name>
    <dbReference type="NCBI Taxonomy" id="1082580"/>
    <lineage>
        <taxon>Bacteria</taxon>
        <taxon>Pseudomonadati</taxon>
        <taxon>Bacteroidota</taxon>
        <taxon>Cytophagia</taxon>
        <taxon>Cytophagales</taxon>
        <taxon>Spirosomataceae</taxon>
        <taxon>Dyadobacter</taxon>
    </lineage>
</organism>
<dbReference type="InterPro" id="IPR050595">
    <property type="entry name" value="Bact_response_regulator"/>
</dbReference>
<sequence>MDKELKKSILVIDDEPSICKILENFLKNSFHVIIHQDGADGMAWLEAGNRADLIIADLHMPNLGGKELLKNLKASNFYDDIPFIILSGSDDSGERIQCLNLGADDFMLKPFNPMEIQAKVNAILRRTTRNL</sequence>
<evidence type="ECO:0000256" key="1">
    <source>
        <dbReference type="ARBA" id="ARBA00022553"/>
    </source>
</evidence>
<gene>
    <name evidence="4" type="ORF">CLV98_103139</name>
</gene>
<dbReference type="SMART" id="SM00448">
    <property type="entry name" value="REC"/>
    <property type="match status" value="1"/>
</dbReference>
<dbReference type="GO" id="GO:0000160">
    <property type="term" value="P:phosphorelay signal transduction system"/>
    <property type="evidence" value="ECO:0007669"/>
    <property type="project" value="InterPro"/>
</dbReference>
<dbReference type="SUPFAM" id="SSF52172">
    <property type="entry name" value="CheY-like"/>
    <property type="match status" value="1"/>
</dbReference>
<dbReference type="Gene3D" id="3.40.50.2300">
    <property type="match status" value="1"/>
</dbReference>
<dbReference type="EMBL" id="QGDT01000003">
    <property type="protein sequence ID" value="PWJ58772.1"/>
    <property type="molecule type" value="Genomic_DNA"/>
</dbReference>
<keyword evidence="5" id="KW-1185">Reference proteome</keyword>
<feature type="modified residue" description="4-aspartylphosphate" evidence="2">
    <location>
        <position position="57"/>
    </location>
</feature>
<evidence type="ECO:0000313" key="4">
    <source>
        <dbReference type="EMBL" id="PWJ58772.1"/>
    </source>
</evidence>
<dbReference type="Proteomes" id="UP000245880">
    <property type="component" value="Unassembled WGS sequence"/>
</dbReference>